<sequence>MWVNTQSEIISKVLPPAVRLFLRTQVEQIEDLEMQLQGHDRQILRGYIPGVFLAVGKAIYQGLHLGKAQLRGENIRLNIGQVLRGKPLKILEPIRVSGEVEINEQDLNNSITSTILVNALADLLIFSLENNGIVNAREIISPEHFNWKSVLLNQGYFSLLGYRETGAEVIFTADITLKDARTLGISPRQWQGLAADLSIDLQPFTVDLGKDVEIKSFILDDQTLFCQGSFLILP</sequence>
<protein>
    <recommendedName>
        <fullName evidence="3">DUF2993 domain-containing protein</fullName>
    </recommendedName>
</protein>
<evidence type="ECO:0000313" key="1">
    <source>
        <dbReference type="EMBL" id="GAL91871.1"/>
    </source>
</evidence>
<dbReference type="Proteomes" id="UP000030321">
    <property type="component" value="Unassembled WGS sequence"/>
</dbReference>
<dbReference type="InterPro" id="IPR021373">
    <property type="entry name" value="DUF2993"/>
</dbReference>
<evidence type="ECO:0000313" key="2">
    <source>
        <dbReference type="Proteomes" id="UP000030321"/>
    </source>
</evidence>
<dbReference type="RefSeq" id="WP_045357306.1">
    <property type="nucleotide sequence ID" value="NZ_BBPA01000014.1"/>
</dbReference>
<comment type="caution">
    <text evidence="1">The sequence shown here is derived from an EMBL/GenBank/DDBJ whole genome shotgun (WGS) entry which is preliminary data.</text>
</comment>
<organism evidence="1 2">
    <name type="scientific">Microcystis aeruginosa NIES-44</name>
    <dbReference type="NCBI Taxonomy" id="449439"/>
    <lineage>
        <taxon>Bacteria</taxon>
        <taxon>Bacillati</taxon>
        <taxon>Cyanobacteriota</taxon>
        <taxon>Cyanophyceae</taxon>
        <taxon>Oscillatoriophycideae</taxon>
        <taxon>Chroococcales</taxon>
        <taxon>Microcystaceae</taxon>
        <taxon>Microcystis</taxon>
    </lineage>
</organism>
<dbReference type="EMBL" id="BBPA01000014">
    <property type="protein sequence ID" value="GAL91871.1"/>
    <property type="molecule type" value="Genomic_DNA"/>
</dbReference>
<evidence type="ECO:0008006" key="3">
    <source>
        <dbReference type="Google" id="ProtNLM"/>
    </source>
</evidence>
<dbReference type="Pfam" id="PF11209">
    <property type="entry name" value="LmeA"/>
    <property type="match status" value="1"/>
</dbReference>
<name>A0A0A1VRG3_MICAE</name>
<accession>A0A0A1VRG3</accession>
<proteinExistence type="predicted"/>
<dbReference type="AlphaFoldDB" id="A0A0A1VRG3"/>
<reference evidence="2" key="1">
    <citation type="journal article" date="2015" name="Genome">
        <title>Whole Genome Sequence of the Non-Microcystin-Producing Microcystis aeruginosa Strain NIES-44.</title>
        <authorList>
            <person name="Okano K."/>
            <person name="Miyata N."/>
            <person name="Ozaki Y."/>
        </authorList>
    </citation>
    <scope>NUCLEOTIDE SEQUENCE [LARGE SCALE GENOMIC DNA]</scope>
    <source>
        <strain evidence="2">NIES-44</strain>
    </source>
</reference>
<gene>
    <name evidence="1" type="ORF">N44_00159</name>
</gene>